<keyword evidence="4 8" id="KW-1133">Transmembrane helix</keyword>
<reference evidence="9 10" key="1">
    <citation type="submission" date="2015-12" db="EMBL/GenBank/DDBJ databases">
        <title>The genome of Folsomia candida.</title>
        <authorList>
            <person name="Faddeeva A."/>
            <person name="Derks M.F."/>
            <person name="Anvar Y."/>
            <person name="Smit S."/>
            <person name="Van Straalen N."/>
            <person name="Roelofs D."/>
        </authorList>
    </citation>
    <scope>NUCLEOTIDE SEQUENCE [LARGE SCALE GENOMIC DNA]</scope>
    <source>
        <strain evidence="9 10">VU population</strain>
        <tissue evidence="9">Whole body</tissue>
    </source>
</reference>
<dbReference type="InterPro" id="IPR033580">
    <property type="entry name" value="Nurim-like"/>
</dbReference>
<dbReference type="Proteomes" id="UP000198287">
    <property type="component" value="Unassembled WGS sequence"/>
</dbReference>
<feature type="transmembrane region" description="Helical" evidence="8">
    <location>
        <begin position="65"/>
        <end position="87"/>
    </location>
</feature>
<dbReference type="AlphaFoldDB" id="A0A226E667"/>
<evidence type="ECO:0000256" key="6">
    <source>
        <dbReference type="ARBA" id="ARBA00031700"/>
    </source>
</evidence>
<accession>A0A226E667</accession>
<evidence type="ECO:0000256" key="4">
    <source>
        <dbReference type="ARBA" id="ARBA00022989"/>
    </source>
</evidence>
<evidence type="ECO:0000256" key="3">
    <source>
        <dbReference type="ARBA" id="ARBA00022692"/>
    </source>
</evidence>
<keyword evidence="10" id="KW-1185">Reference proteome</keyword>
<feature type="transmembrane region" description="Helical" evidence="8">
    <location>
        <begin position="118"/>
        <end position="139"/>
    </location>
</feature>
<comment type="subcellular location">
    <subcellularLocation>
        <location evidence="1">Nucleus inner membrane</location>
        <topology evidence="1">Multi-pass membrane protein</topology>
    </subcellularLocation>
</comment>
<evidence type="ECO:0000313" key="10">
    <source>
        <dbReference type="Proteomes" id="UP000198287"/>
    </source>
</evidence>
<dbReference type="OrthoDB" id="10050858at2759"/>
<gene>
    <name evidence="9" type="ORF">Fcan01_11906</name>
</gene>
<comment type="similarity">
    <text evidence="2">Belongs to the nurim family.</text>
</comment>
<evidence type="ECO:0000256" key="2">
    <source>
        <dbReference type="ARBA" id="ARBA00010631"/>
    </source>
</evidence>
<keyword evidence="5 8" id="KW-0472">Membrane</keyword>
<evidence type="ECO:0000256" key="8">
    <source>
        <dbReference type="SAM" id="Phobius"/>
    </source>
</evidence>
<name>A0A226E667_FOLCA</name>
<protein>
    <recommendedName>
        <fullName evidence="7">Nuclear envelope membrane protein</fullName>
    </recommendedName>
    <alternativeName>
        <fullName evidence="6">Nuclear rim protein</fullName>
    </alternativeName>
</protein>
<evidence type="ECO:0000256" key="7">
    <source>
        <dbReference type="ARBA" id="ARBA00032957"/>
    </source>
</evidence>
<organism evidence="9 10">
    <name type="scientific">Folsomia candida</name>
    <name type="common">Springtail</name>
    <dbReference type="NCBI Taxonomy" id="158441"/>
    <lineage>
        <taxon>Eukaryota</taxon>
        <taxon>Metazoa</taxon>
        <taxon>Ecdysozoa</taxon>
        <taxon>Arthropoda</taxon>
        <taxon>Hexapoda</taxon>
        <taxon>Collembola</taxon>
        <taxon>Entomobryomorpha</taxon>
        <taxon>Isotomoidea</taxon>
        <taxon>Isotomidae</taxon>
        <taxon>Proisotominae</taxon>
        <taxon>Folsomia</taxon>
    </lineage>
</organism>
<dbReference type="PANTHER" id="PTHR31040:SF1">
    <property type="entry name" value="NURIM"/>
    <property type="match status" value="1"/>
</dbReference>
<evidence type="ECO:0000313" key="9">
    <source>
        <dbReference type="EMBL" id="OXA53122.1"/>
    </source>
</evidence>
<dbReference type="EMBL" id="LNIX01000006">
    <property type="protein sequence ID" value="OXA53122.1"/>
    <property type="molecule type" value="Genomic_DNA"/>
</dbReference>
<dbReference type="PANTHER" id="PTHR31040">
    <property type="entry name" value="NURIM"/>
    <property type="match status" value="1"/>
</dbReference>
<evidence type="ECO:0000256" key="5">
    <source>
        <dbReference type="ARBA" id="ARBA00023136"/>
    </source>
</evidence>
<keyword evidence="3 8" id="KW-0812">Transmembrane</keyword>
<comment type="caution">
    <text evidence="9">The sequence shown here is derived from an EMBL/GenBank/DDBJ whole genome shotgun (WGS) entry which is preliminary data.</text>
</comment>
<dbReference type="GO" id="GO:0005637">
    <property type="term" value="C:nuclear inner membrane"/>
    <property type="evidence" value="ECO:0007669"/>
    <property type="project" value="UniProtKB-SubCell"/>
</dbReference>
<evidence type="ECO:0000256" key="1">
    <source>
        <dbReference type="ARBA" id="ARBA00004473"/>
    </source>
</evidence>
<proteinExistence type="inferred from homology"/>
<dbReference type="OMA" id="PAIESIC"/>
<feature type="transmembrane region" description="Helical" evidence="8">
    <location>
        <begin position="159"/>
        <end position="176"/>
    </location>
</feature>
<sequence>MTRTATDTWFRRGPEFLSEKDSAFNISIDSSIVKKVPATMEAENNDDIEIDDEPRGAKIKAFIKLATIVICYATAFVSLVQLGFWLVHDPEFGPVILHTPVMTWFETKWTHGVWWDSVTYGMICNFGLLLTFCVQHSLLSKRNLESTAIWMRLHYSYQIDRPLYILGTGLVLQVIIRGWTTVPVVIWSDVPWVKDYYHYAHILAWVSLYGTSLMLDLPDMVGFNQVVISSPTVTQKSPDLQIMHNTQRHMGLLPFTIILLIHPTMTLDRFLLTICTGLYTYLAWRSNGSYEYASRMKQMKKHRL</sequence>